<dbReference type="Pfam" id="PF01168">
    <property type="entry name" value="Ala_racemase_N"/>
    <property type="match status" value="1"/>
</dbReference>
<dbReference type="PANTHER" id="PTHR10146">
    <property type="entry name" value="PROLINE SYNTHETASE CO-TRANSCRIBED BACTERIAL HOMOLOG PROTEIN"/>
    <property type="match status" value="1"/>
</dbReference>
<evidence type="ECO:0000259" key="3">
    <source>
        <dbReference type="Pfam" id="PF01168"/>
    </source>
</evidence>
<dbReference type="SUPFAM" id="SSF51419">
    <property type="entry name" value="PLP-binding barrel"/>
    <property type="match status" value="2"/>
</dbReference>
<organism evidence="4 5">
    <name type="scientific">Psittacicella hinzii</name>
    <dbReference type="NCBI Taxonomy" id="2028575"/>
    <lineage>
        <taxon>Bacteria</taxon>
        <taxon>Pseudomonadati</taxon>
        <taxon>Pseudomonadota</taxon>
        <taxon>Gammaproteobacteria</taxon>
        <taxon>Pasteurellales</taxon>
        <taxon>Psittacicellaceae</taxon>
        <taxon>Psittacicella</taxon>
    </lineage>
</organism>
<protein>
    <recommendedName>
        <fullName evidence="3">Alanine racemase N-terminal domain-containing protein</fullName>
    </recommendedName>
</protein>
<evidence type="ECO:0000313" key="4">
    <source>
        <dbReference type="EMBL" id="RIY31103.1"/>
    </source>
</evidence>
<gene>
    <name evidence="4" type="ORF">CKF54_07610</name>
</gene>
<dbReference type="InterPro" id="IPR011078">
    <property type="entry name" value="PyrdxlP_homeostasis"/>
</dbReference>
<proteinExistence type="inferred from homology"/>
<evidence type="ECO:0000256" key="2">
    <source>
        <dbReference type="RuleBase" id="RU004514"/>
    </source>
</evidence>
<name>A0A3A1XYQ5_9GAMM</name>
<dbReference type="EMBL" id="NRHC01000135">
    <property type="protein sequence ID" value="RIY31103.1"/>
    <property type="molecule type" value="Genomic_DNA"/>
</dbReference>
<keyword evidence="5" id="KW-1185">Reference proteome</keyword>
<evidence type="ECO:0000313" key="5">
    <source>
        <dbReference type="Proteomes" id="UP000265691"/>
    </source>
</evidence>
<keyword evidence="1" id="KW-0663">Pyridoxal phosphate</keyword>
<accession>A0A3A1XYQ5</accession>
<sequence length="274" mass="30986">MKRNLQEINNTLKSLVDRKVELMVVSKYVSTESLFATIVLGNYLVGENYVQEAKRKFTSLSLIKDLVANKSLLEEFLEGNLNAIATNGLSYDEEVWNDILFLRNYKNLLQDNDFYQELKGNLSKVKLYIIGNVQSRKLKEVCSFADGIASISTEKSILKANTYATDSKRKLDILLQLKSPLVNQDNRAGASEEEIYNLAKQLKSLDNLKLKGLMFIASTDNKVEEYEFAQKVHQKLLEIEPNATTLSMGMSDSLEISLKYGSTQVRIGSAIFKE</sequence>
<dbReference type="AlphaFoldDB" id="A0A3A1XYQ5"/>
<comment type="caution">
    <text evidence="4">The sequence shown here is derived from an EMBL/GenBank/DDBJ whole genome shotgun (WGS) entry which is preliminary data.</text>
</comment>
<comment type="similarity">
    <text evidence="2">Belongs to the pyridoxal phosphate-binding protein YggS/PROSC family.</text>
</comment>
<dbReference type="InterPro" id="IPR029066">
    <property type="entry name" value="PLP-binding_barrel"/>
</dbReference>
<dbReference type="Proteomes" id="UP000265691">
    <property type="component" value="Unassembled WGS sequence"/>
</dbReference>
<dbReference type="PANTHER" id="PTHR10146:SF14">
    <property type="entry name" value="PYRIDOXAL PHOSPHATE HOMEOSTASIS PROTEIN"/>
    <property type="match status" value="1"/>
</dbReference>
<reference evidence="4 5" key="1">
    <citation type="submission" date="2017-08" db="EMBL/GenBank/DDBJ databases">
        <title>Reclassification of Bisgaard taxon 37 and 44.</title>
        <authorList>
            <person name="Christensen H."/>
        </authorList>
    </citation>
    <scope>NUCLEOTIDE SEQUENCE [LARGE SCALE GENOMIC DNA]</scope>
    <source>
        <strain evidence="4 5">B96_3</strain>
    </source>
</reference>
<dbReference type="RefSeq" id="WP_262407831.1">
    <property type="nucleotide sequence ID" value="NZ_NRHC01000135.1"/>
</dbReference>
<evidence type="ECO:0000256" key="1">
    <source>
        <dbReference type="ARBA" id="ARBA00022898"/>
    </source>
</evidence>
<dbReference type="Gene3D" id="3.20.20.10">
    <property type="entry name" value="Alanine racemase"/>
    <property type="match status" value="1"/>
</dbReference>
<dbReference type="GO" id="GO:0030170">
    <property type="term" value="F:pyridoxal phosphate binding"/>
    <property type="evidence" value="ECO:0007669"/>
    <property type="project" value="InterPro"/>
</dbReference>
<dbReference type="InterPro" id="IPR001608">
    <property type="entry name" value="Ala_racemase_N"/>
</dbReference>
<dbReference type="PIRSF" id="PIRSF004848">
    <property type="entry name" value="YBL036c_PLPDEIII"/>
    <property type="match status" value="1"/>
</dbReference>
<feature type="domain" description="Alanine racemase N-terminal" evidence="3">
    <location>
        <begin position="5"/>
        <end position="272"/>
    </location>
</feature>